<dbReference type="GO" id="GO:0009253">
    <property type="term" value="P:peptidoglycan catabolic process"/>
    <property type="evidence" value="ECO:0007669"/>
    <property type="project" value="InterPro"/>
</dbReference>
<evidence type="ECO:0000313" key="7">
    <source>
        <dbReference type="Proteomes" id="UP000196053"/>
    </source>
</evidence>
<dbReference type="InterPro" id="IPR002053">
    <property type="entry name" value="Glyco_hydro_25"/>
</dbReference>
<dbReference type="RefSeq" id="WP_058257877.1">
    <property type="nucleotide sequence ID" value="NZ_LN879430.1"/>
</dbReference>
<dbReference type="KEGG" id="hsd:SD1D_0968"/>
<comment type="similarity">
    <text evidence="1">Belongs to the glycosyl hydrolase 25 family.</text>
</comment>
<protein>
    <recommendedName>
        <fullName evidence="5">SH3b domain-containing protein</fullName>
    </recommendedName>
</protein>
<evidence type="ECO:0000313" key="6">
    <source>
        <dbReference type="EMBL" id="CUH92515.1"/>
    </source>
</evidence>
<gene>
    <name evidence="6" type="ORF">SD1D_0968</name>
</gene>
<name>A0A0K8J4U9_9FIRM</name>
<proteinExistence type="inferred from homology"/>
<dbReference type="EMBL" id="LN879430">
    <property type="protein sequence ID" value="CUH92515.1"/>
    <property type="molecule type" value="Genomic_DNA"/>
</dbReference>
<feature type="domain" description="SH3b" evidence="5">
    <location>
        <begin position="337"/>
        <end position="402"/>
    </location>
</feature>
<dbReference type="Gene3D" id="2.30.30.40">
    <property type="entry name" value="SH3 Domains"/>
    <property type="match status" value="2"/>
</dbReference>
<dbReference type="InterPro" id="IPR017853">
    <property type="entry name" value="GH"/>
</dbReference>
<dbReference type="Proteomes" id="UP000196053">
    <property type="component" value="Chromosome I"/>
</dbReference>
<evidence type="ECO:0000256" key="2">
    <source>
        <dbReference type="ARBA" id="ARBA00022801"/>
    </source>
</evidence>
<keyword evidence="4" id="KW-1133">Transmembrane helix</keyword>
<dbReference type="AlphaFoldDB" id="A0A0K8J4U9"/>
<reference evidence="7" key="1">
    <citation type="submission" date="2015-09" db="EMBL/GenBank/DDBJ databases">
        <authorList>
            <person name="Wibberg D."/>
        </authorList>
    </citation>
    <scope>NUCLEOTIDE SEQUENCE [LARGE SCALE GENOMIC DNA]</scope>
    <source>
        <strain evidence="7">SD1D</strain>
    </source>
</reference>
<dbReference type="GO" id="GO:0016052">
    <property type="term" value="P:carbohydrate catabolic process"/>
    <property type="evidence" value="ECO:0007669"/>
    <property type="project" value="TreeGrafter"/>
</dbReference>
<dbReference type="Pfam" id="PF01183">
    <property type="entry name" value="Glyco_hydro_25"/>
    <property type="match status" value="1"/>
</dbReference>
<dbReference type="Pfam" id="PF08239">
    <property type="entry name" value="SH3_3"/>
    <property type="match status" value="1"/>
</dbReference>
<keyword evidence="4" id="KW-0472">Membrane</keyword>
<dbReference type="Gene3D" id="3.20.20.80">
    <property type="entry name" value="Glycosidases"/>
    <property type="match status" value="1"/>
</dbReference>
<keyword evidence="7" id="KW-1185">Reference proteome</keyword>
<evidence type="ECO:0000259" key="5">
    <source>
        <dbReference type="PROSITE" id="PS51781"/>
    </source>
</evidence>
<dbReference type="GO" id="GO:0016998">
    <property type="term" value="P:cell wall macromolecule catabolic process"/>
    <property type="evidence" value="ECO:0007669"/>
    <property type="project" value="InterPro"/>
</dbReference>
<dbReference type="PANTHER" id="PTHR34135">
    <property type="entry name" value="LYSOZYME"/>
    <property type="match status" value="1"/>
</dbReference>
<keyword evidence="2" id="KW-0378">Hydrolase</keyword>
<accession>A0A0K8J4U9</accession>
<dbReference type="InterPro" id="IPR003646">
    <property type="entry name" value="SH3-like_bac-type"/>
</dbReference>
<keyword evidence="4" id="KW-0812">Transmembrane</keyword>
<keyword evidence="3" id="KW-0326">Glycosidase</keyword>
<dbReference type="SMART" id="SM00641">
    <property type="entry name" value="Glyco_25"/>
    <property type="match status" value="1"/>
</dbReference>
<dbReference type="CDD" id="cd06414">
    <property type="entry name" value="GH25_LytC-like"/>
    <property type="match status" value="1"/>
</dbReference>
<dbReference type="PROSITE" id="PS51781">
    <property type="entry name" value="SH3B"/>
    <property type="match status" value="1"/>
</dbReference>
<organism evidence="6 7">
    <name type="scientific">Herbinix luporum</name>
    <dbReference type="NCBI Taxonomy" id="1679721"/>
    <lineage>
        <taxon>Bacteria</taxon>
        <taxon>Bacillati</taxon>
        <taxon>Bacillota</taxon>
        <taxon>Clostridia</taxon>
        <taxon>Lachnospirales</taxon>
        <taxon>Lachnospiraceae</taxon>
        <taxon>Herbinix</taxon>
    </lineage>
</organism>
<dbReference type="SUPFAM" id="SSF51445">
    <property type="entry name" value="(Trans)glycosidases"/>
    <property type="match status" value="1"/>
</dbReference>
<feature type="transmembrane region" description="Helical" evidence="4">
    <location>
        <begin position="7"/>
        <end position="28"/>
    </location>
</feature>
<evidence type="ECO:0000256" key="1">
    <source>
        <dbReference type="ARBA" id="ARBA00010646"/>
    </source>
</evidence>
<dbReference type="PANTHER" id="PTHR34135:SF2">
    <property type="entry name" value="LYSOZYME"/>
    <property type="match status" value="1"/>
</dbReference>
<dbReference type="GO" id="GO:0003796">
    <property type="term" value="F:lysozyme activity"/>
    <property type="evidence" value="ECO:0007669"/>
    <property type="project" value="InterPro"/>
</dbReference>
<sequence length="491" mass="55680">MAKKKHVLYGIFMFFAIIILLIILFYAVKILKNGISSWNKSDMDLVNNETDEGLETENYDLGENSLPNYENEDDISTEIIDDTRKENDQVKVKDPNETDDITFGIDVAKWQGIIDWEKVAASDVDFAIIRVGYRAQADGKITEDPYAKYNLQQAQKHGIKLGAYFFSTAVSEKEAIEEAEWVVNFIAPYKITYPVAYNCEGFNDPSSRQYGMNKEKRSKLAVAFLDYIEEKGYTPMFYAARSELEGSMEWDTDILTEKYKIWVAHYPDYHVTADMKSSYLGSHDMWQYTSKGSVAGIENPVDLNFAYFGYKKEAEAKIDTPIEEVEADPAALFYFEEVNEKVTAKDVTNLRNQPNIDDSEVISVLKYGDTAKRIGIGDNGWSKLEYKGEILYAISSYLTTDLNYQENSKPTLENPEAGITFTEVEEKVTAKIKTNLRLVPSTDSDDTIVTSLKKGDTAIRTGIGSNGWSRVEYDGKTLYAVSNYLVLVEEE</sequence>
<dbReference type="InterPro" id="IPR018077">
    <property type="entry name" value="Glyco_hydro_fam25_subgr"/>
</dbReference>
<dbReference type="SMART" id="SM00287">
    <property type="entry name" value="SH3b"/>
    <property type="match status" value="2"/>
</dbReference>
<dbReference type="PROSITE" id="PS51904">
    <property type="entry name" value="GLYCOSYL_HYDROL_F25_2"/>
    <property type="match status" value="1"/>
</dbReference>
<evidence type="ECO:0000256" key="4">
    <source>
        <dbReference type="SAM" id="Phobius"/>
    </source>
</evidence>
<dbReference type="OrthoDB" id="9765879at2"/>
<evidence type="ECO:0000256" key="3">
    <source>
        <dbReference type="ARBA" id="ARBA00023295"/>
    </source>
</evidence>